<feature type="region of interest" description="Disordered" evidence="1">
    <location>
        <begin position="1"/>
        <end position="23"/>
    </location>
</feature>
<evidence type="ECO:0000256" key="1">
    <source>
        <dbReference type="SAM" id="MobiDB-lite"/>
    </source>
</evidence>
<gene>
    <name evidence="2" type="ORF">Hypma_006130</name>
</gene>
<protein>
    <submittedName>
        <fullName evidence="2">Uncharacterized protein</fullName>
    </submittedName>
</protein>
<evidence type="ECO:0000313" key="3">
    <source>
        <dbReference type="Proteomes" id="UP000076154"/>
    </source>
</evidence>
<name>A0A369JXV1_HYPMA</name>
<dbReference type="Proteomes" id="UP000076154">
    <property type="component" value="Unassembled WGS sequence"/>
</dbReference>
<dbReference type="AlphaFoldDB" id="A0A369JXV1"/>
<accession>A0A369JXV1</accession>
<dbReference type="OrthoDB" id="3012716at2759"/>
<comment type="caution">
    <text evidence="2">The sequence shown here is derived from an EMBL/GenBank/DDBJ whole genome shotgun (WGS) entry which is preliminary data.</text>
</comment>
<sequence length="315" mass="36260">MQMPSDPNSRDSGTKTAAIDSENKKFKTENRTTLYLTLRQLRQLKMDSHYDIQRPVRKICFRSTYRLINIPAAKLQDISNDRIQMTAKSGHAIQLSNMNVDDFHVTEFNYPKCGVWLSLAIPSRRWRKVLFDFKELYATSNFLHCPLANTSLIHDAPQDQPVDFGPMVDPNGMLATMQGEGFVHSAENKVEYMGMSVNVDTNKVRYINIDPSKIRIGDIVEVQISFVCIPIKDGFFKLMNILRAITLLDQSHRDVSNMLTSRKQWLTYYLGWTLSRIQGGIHVNKVFKTIKRKALYTEEDEIEETGGKLSKMRID</sequence>
<keyword evidence="3" id="KW-1185">Reference proteome</keyword>
<dbReference type="EMBL" id="LUEZ02000040">
    <property type="protein sequence ID" value="RDB26050.1"/>
    <property type="molecule type" value="Genomic_DNA"/>
</dbReference>
<evidence type="ECO:0000313" key="2">
    <source>
        <dbReference type="EMBL" id="RDB26050.1"/>
    </source>
</evidence>
<proteinExistence type="predicted"/>
<reference evidence="2" key="1">
    <citation type="submission" date="2018-04" db="EMBL/GenBank/DDBJ databases">
        <title>Whole genome sequencing of Hypsizygus marmoreus.</title>
        <authorList>
            <person name="Choi I.-G."/>
            <person name="Min B."/>
            <person name="Kim J.-G."/>
            <person name="Kim S."/>
            <person name="Oh Y.-L."/>
            <person name="Kong W.-S."/>
            <person name="Park H."/>
            <person name="Jeong J."/>
            <person name="Song E.-S."/>
        </authorList>
    </citation>
    <scope>NUCLEOTIDE SEQUENCE [LARGE SCALE GENOMIC DNA]</scope>
    <source>
        <strain evidence="2">51987-8</strain>
    </source>
</reference>
<dbReference type="InParanoid" id="A0A369JXV1"/>
<organism evidence="2 3">
    <name type="scientific">Hypsizygus marmoreus</name>
    <name type="common">White beech mushroom</name>
    <name type="synonym">Agaricus marmoreus</name>
    <dbReference type="NCBI Taxonomy" id="39966"/>
    <lineage>
        <taxon>Eukaryota</taxon>
        <taxon>Fungi</taxon>
        <taxon>Dikarya</taxon>
        <taxon>Basidiomycota</taxon>
        <taxon>Agaricomycotina</taxon>
        <taxon>Agaricomycetes</taxon>
        <taxon>Agaricomycetidae</taxon>
        <taxon>Agaricales</taxon>
        <taxon>Tricholomatineae</taxon>
        <taxon>Lyophyllaceae</taxon>
        <taxon>Hypsizygus</taxon>
    </lineage>
</organism>